<dbReference type="InterPro" id="IPR006885">
    <property type="entry name" value="NADH_UbQ_FeS_4_mit-like"/>
</dbReference>
<keyword evidence="5" id="KW-0249">Electron transport</keyword>
<dbReference type="RefSeq" id="WP_126612257.1">
    <property type="nucleotide sequence ID" value="NZ_JBHUCY010000010.1"/>
</dbReference>
<gene>
    <name evidence="7" type="ORF">EJ903_03735</name>
</gene>
<evidence type="ECO:0000256" key="2">
    <source>
        <dbReference type="ARBA" id="ARBA00022448"/>
    </source>
</evidence>
<dbReference type="Gene3D" id="3.30.160.190">
    <property type="entry name" value="atu1810 like domain"/>
    <property type="match status" value="1"/>
</dbReference>
<evidence type="ECO:0000256" key="6">
    <source>
        <dbReference type="ARBA" id="ARBA00023136"/>
    </source>
</evidence>
<keyword evidence="2" id="KW-0813">Transport</keyword>
<dbReference type="Proteomes" id="UP000277007">
    <property type="component" value="Unassembled WGS sequence"/>
</dbReference>
<comment type="caution">
    <text evidence="7">The sequence shown here is derived from an EMBL/GenBank/DDBJ whole genome shotgun (WGS) entry which is preliminary data.</text>
</comment>
<evidence type="ECO:0000256" key="3">
    <source>
        <dbReference type="ARBA" id="ARBA00022660"/>
    </source>
</evidence>
<sequence>MNVRIYQPTKTAMQSGRAKTHRWQLDCDIETPRRPEPLMGWTSSGDTLNQIRLTFETKEEAIAFAERKGWDYVVSNEPVRRVRPRNYPDNFRLDRPRF</sequence>
<evidence type="ECO:0000313" key="7">
    <source>
        <dbReference type="EMBL" id="RTR23650.1"/>
    </source>
</evidence>
<protein>
    <submittedName>
        <fullName evidence="7">Oxidoreductase</fullName>
    </submittedName>
</protein>
<organism evidence="7 8">
    <name type="scientific">Azospirillum griseum</name>
    <dbReference type="NCBI Taxonomy" id="2496639"/>
    <lineage>
        <taxon>Bacteria</taxon>
        <taxon>Pseudomonadati</taxon>
        <taxon>Pseudomonadota</taxon>
        <taxon>Alphaproteobacteria</taxon>
        <taxon>Rhodospirillales</taxon>
        <taxon>Azospirillaceae</taxon>
        <taxon>Azospirillum</taxon>
    </lineage>
</organism>
<evidence type="ECO:0000256" key="5">
    <source>
        <dbReference type="ARBA" id="ARBA00022982"/>
    </source>
</evidence>
<dbReference type="Pfam" id="PF04800">
    <property type="entry name" value="NDUS4"/>
    <property type="match status" value="1"/>
</dbReference>
<keyword evidence="6" id="KW-0472">Membrane</keyword>
<dbReference type="GO" id="GO:0022900">
    <property type="term" value="P:electron transport chain"/>
    <property type="evidence" value="ECO:0007669"/>
    <property type="project" value="InterPro"/>
</dbReference>
<evidence type="ECO:0000256" key="4">
    <source>
        <dbReference type="ARBA" id="ARBA00022946"/>
    </source>
</evidence>
<dbReference type="PANTHER" id="PTHR12219">
    <property type="entry name" value="NADH-UBIQUINONE OXIDOREDUCTASE"/>
    <property type="match status" value="1"/>
</dbReference>
<name>A0A431VMQ3_9PROT</name>
<comment type="subcellular location">
    <subcellularLocation>
        <location evidence="1">Membrane</location>
    </subcellularLocation>
</comment>
<keyword evidence="8" id="KW-1185">Reference proteome</keyword>
<dbReference type="AlphaFoldDB" id="A0A431VMQ3"/>
<dbReference type="GO" id="GO:0016020">
    <property type="term" value="C:membrane"/>
    <property type="evidence" value="ECO:0007669"/>
    <property type="project" value="UniProtKB-SubCell"/>
</dbReference>
<keyword evidence="4" id="KW-0809">Transit peptide</keyword>
<dbReference type="InterPro" id="IPR038532">
    <property type="entry name" value="NDUFS4-like_sf"/>
</dbReference>
<keyword evidence="3" id="KW-0679">Respiratory chain</keyword>
<dbReference type="EMBL" id="RXMA01000002">
    <property type="protein sequence ID" value="RTR23650.1"/>
    <property type="molecule type" value="Genomic_DNA"/>
</dbReference>
<evidence type="ECO:0000313" key="8">
    <source>
        <dbReference type="Proteomes" id="UP000277007"/>
    </source>
</evidence>
<reference evidence="7 8" key="1">
    <citation type="submission" date="2018-12" db="EMBL/GenBank/DDBJ databases">
        <authorList>
            <person name="Yang Y."/>
        </authorList>
    </citation>
    <scope>NUCLEOTIDE SEQUENCE [LARGE SCALE GENOMIC DNA]</scope>
    <source>
        <strain evidence="7 8">L-25-5w-1</strain>
    </source>
</reference>
<proteinExistence type="predicted"/>
<dbReference type="OrthoDB" id="9799572at2"/>
<accession>A0A431VMQ3</accession>
<evidence type="ECO:0000256" key="1">
    <source>
        <dbReference type="ARBA" id="ARBA00004370"/>
    </source>
</evidence>
<dbReference type="PANTHER" id="PTHR12219:SF8">
    <property type="entry name" value="NADH DEHYDROGENASE [UBIQUINONE] IRON-SULFUR PROTEIN 4, MITOCHONDRIAL"/>
    <property type="match status" value="1"/>
</dbReference>